<dbReference type="Pfam" id="PF13640">
    <property type="entry name" value="2OG-FeII_Oxy_3"/>
    <property type="match status" value="1"/>
</dbReference>
<dbReference type="EMBL" id="CM000361">
    <property type="protein sequence ID" value="EDX03983.1"/>
    <property type="molecule type" value="Genomic_DNA"/>
</dbReference>
<evidence type="ECO:0000256" key="12">
    <source>
        <dbReference type="ARBA" id="ARBA00023180"/>
    </source>
</evidence>
<dbReference type="Pfam" id="PF08336">
    <property type="entry name" value="P4Ha_N"/>
    <property type="match status" value="1"/>
</dbReference>
<keyword evidence="7" id="KW-0256">Endoplasmic reticulum</keyword>
<comment type="similarity">
    <text evidence="4">Belongs to the P4HA family.</text>
</comment>
<keyword evidence="10" id="KW-0560">Oxidoreductase</keyword>
<feature type="domain" description="Fe2OG dioxygenase" evidence="14">
    <location>
        <begin position="377"/>
        <end position="510"/>
    </location>
</feature>
<dbReference type="SMART" id="SM00702">
    <property type="entry name" value="P4Hc"/>
    <property type="match status" value="1"/>
</dbReference>
<organism evidence="15 16">
    <name type="scientific">Drosophila simulans</name>
    <name type="common">Fruit fly</name>
    <dbReference type="NCBI Taxonomy" id="7240"/>
    <lineage>
        <taxon>Eukaryota</taxon>
        <taxon>Metazoa</taxon>
        <taxon>Ecdysozoa</taxon>
        <taxon>Arthropoda</taxon>
        <taxon>Hexapoda</taxon>
        <taxon>Insecta</taxon>
        <taxon>Pterygota</taxon>
        <taxon>Neoptera</taxon>
        <taxon>Endopterygota</taxon>
        <taxon>Diptera</taxon>
        <taxon>Brachycera</taxon>
        <taxon>Muscomorpha</taxon>
        <taxon>Ephydroidea</taxon>
        <taxon>Drosophilidae</taxon>
        <taxon>Drosophila</taxon>
        <taxon>Sophophora</taxon>
    </lineage>
</organism>
<evidence type="ECO:0000256" key="3">
    <source>
        <dbReference type="ARBA" id="ARBA00004319"/>
    </source>
</evidence>
<dbReference type="EC" id="1.14.11.2" evidence="5"/>
<dbReference type="Gene3D" id="1.25.40.10">
    <property type="entry name" value="Tetratricopeptide repeat domain"/>
    <property type="match status" value="1"/>
</dbReference>
<proteinExistence type="inferred from homology"/>
<dbReference type="Gene3D" id="6.10.140.1460">
    <property type="match status" value="1"/>
</dbReference>
<keyword evidence="13" id="KW-0732">Signal</keyword>
<dbReference type="OrthoDB" id="420380at2759"/>
<reference evidence="15 16" key="1">
    <citation type="journal article" date="2007" name="Nature">
        <title>Evolution of genes and genomes on the Drosophila phylogeny.</title>
        <authorList>
            <consortium name="Drosophila 12 Genomes Consortium"/>
            <person name="Clark A.G."/>
            <person name="Eisen M.B."/>
            <person name="Smith D.R."/>
            <person name="Bergman C.M."/>
            <person name="Oliver B."/>
            <person name="Markow T.A."/>
            <person name="Kaufman T.C."/>
            <person name="Kellis M."/>
            <person name="Gelbart W."/>
            <person name="Iyer V.N."/>
            <person name="Pollard D.A."/>
            <person name="Sackton T.B."/>
            <person name="Larracuente A.M."/>
            <person name="Singh N.D."/>
            <person name="Abad J.P."/>
            <person name="Abt D.N."/>
            <person name="Adryan B."/>
            <person name="Aguade M."/>
            <person name="Akashi H."/>
            <person name="Anderson W.W."/>
            <person name="Aquadro C.F."/>
            <person name="Ardell D.H."/>
            <person name="Arguello R."/>
            <person name="Artieri C.G."/>
            <person name="Barbash D.A."/>
            <person name="Barker D."/>
            <person name="Barsanti P."/>
            <person name="Batterham P."/>
            <person name="Batzoglou S."/>
            <person name="Begun D."/>
            <person name="Bhutkar A."/>
            <person name="Blanco E."/>
            <person name="Bosak S.A."/>
            <person name="Bradley R.K."/>
            <person name="Brand A.D."/>
            <person name="Brent M.R."/>
            <person name="Brooks A.N."/>
            <person name="Brown R.H."/>
            <person name="Butlin R.K."/>
            <person name="Caggese C."/>
            <person name="Calvi B.R."/>
            <person name="Bernardo de Carvalho A."/>
            <person name="Caspi A."/>
            <person name="Castrezana S."/>
            <person name="Celniker S.E."/>
            <person name="Chang J.L."/>
            <person name="Chapple C."/>
            <person name="Chatterji S."/>
            <person name="Chinwalla A."/>
            <person name="Civetta A."/>
            <person name="Clifton S.W."/>
            <person name="Comeron J.M."/>
            <person name="Costello J.C."/>
            <person name="Coyne J.A."/>
            <person name="Daub J."/>
            <person name="David R.G."/>
            <person name="Delcher A.L."/>
            <person name="Delehaunty K."/>
            <person name="Do C.B."/>
            <person name="Ebling H."/>
            <person name="Edwards K."/>
            <person name="Eickbush T."/>
            <person name="Evans J.D."/>
            <person name="Filipski A."/>
            <person name="Findeiss S."/>
            <person name="Freyhult E."/>
            <person name="Fulton L."/>
            <person name="Fulton R."/>
            <person name="Garcia A.C."/>
            <person name="Gardiner A."/>
            <person name="Garfield D.A."/>
            <person name="Garvin B.E."/>
            <person name="Gibson G."/>
            <person name="Gilbert D."/>
            <person name="Gnerre S."/>
            <person name="Godfrey J."/>
            <person name="Good R."/>
            <person name="Gotea V."/>
            <person name="Gravely B."/>
            <person name="Greenberg A.J."/>
            <person name="Griffiths-Jones S."/>
            <person name="Gross S."/>
            <person name="Guigo R."/>
            <person name="Gustafson E.A."/>
            <person name="Haerty W."/>
            <person name="Hahn M.W."/>
            <person name="Halligan D.L."/>
            <person name="Halpern A.L."/>
            <person name="Halter G.M."/>
            <person name="Han M.V."/>
            <person name="Heger A."/>
            <person name="Hillier L."/>
            <person name="Hinrichs A.S."/>
            <person name="Holmes I."/>
            <person name="Hoskins R.A."/>
            <person name="Hubisz M.J."/>
            <person name="Hultmark D."/>
            <person name="Huntley M.A."/>
            <person name="Jaffe D.B."/>
            <person name="Jagadeeshan S."/>
            <person name="Jeck W.R."/>
            <person name="Johnson J."/>
            <person name="Jones C.D."/>
            <person name="Jordan W.C."/>
            <person name="Karpen G.H."/>
            <person name="Kataoka E."/>
            <person name="Keightley P.D."/>
            <person name="Kheradpour P."/>
            <person name="Kirkness E.F."/>
            <person name="Koerich L.B."/>
            <person name="Kristiansen K."/>
            <person name="Kudrna D."/>
            <person name="Kulathinal R.J."/>
            <person name="Kumar S."/>
            <person name="Kwok R."/>
            <person name="Lander E."/>
            <person name="Langley C.H."/>
            <person name="Lapoint R."/>
            <person name="Lazzaro B.P."/>
            <person name="Lee S.J."/>
            <person name="Levesque L."/>
            <person name="Li R."/>
            <person name="Lin C.F."/>
            <person name="Lin M.F."/>
            <person name="Lindblad-Toh K."/>
            <person name="Llopart A."/>
            <person name="Long M."/>
            <person name="Low L."/>
            <person name="Lozovsky E."/>
            <person name="Lu J."/>
            <person name="Luo M."/>
            <person name="Machado C.A."/>
            <person name="Makalowski W."/>
            <person name="Marzo M."/>
            <person name="Matsuda M."/>
            <person name="Matzkin L."/>
            <person name="McAllister B."/>
            <person name="McBride C.S."/>
            <person name="McKernan B."/>
            <person name="McKernan K."/>
            <person name="Mendez-Lago M."/>
            <person name="Minx P."/>
            <person name="Mollenhauer M.U."/>
            <person name="Montooth K."/>
            <person name="Mount S.M."/>
            <person name="Mu X."/>
            <person name="Myers E."/>
            <person name="Negre B."/>
            <person name="Newfeld S."/>
            <person name="Nielsen R."/>
            <person name="Noor M.A."/>
            <person name="O'Grady P."/>
            <person name="Pachter L."/>
            <person name="Papaceit M."/>
            <person name="Parisi M.J."/>
            <person name="Parisi M."/>
            <person name="Parts L."/>
            <person name="Pedersen J.S."/>
            <person name="Pesole G."/>
            <person name="Phillippy A.M."/>
            <person name="Ponting C.P."/>
            <person name="Pop M."/>
            <person name="Porcelli D."/>
            <person name="Powell J.R."/>
            <person name="Prohaska S."/>
            <person name="Pruitt K."/>
            <person name="Puig M."/>
            <person name="Quesneville H."/>
            <person name="Ram K.R."/>
            <person name="Rand D."/>
            <person name="Rasmussen M.D."/>
            <person name="Reed L.K."/>
            <person name="Reenan R."/>
            <person name="Reily A."/>
            <person name="Remington K.A."/>
            <person name="Rieger T.T."/>
            <person name="Ritchie M.G."/>
            <person name="Robin C."/>
            <person name="Rogers Y.H."/>
            <person name="Rohde C."/>
            <person name="Rozas J."/>
            <person name="Rubenfield M.J."/>
            <person name="Ruiz A."/>
            <person name="Russo S."/>
            <person name="Salzberg S.L."/>
            <person name="Sanchez-Gracia A."/>
            <person name="Saranga D.J."/>
            <person name="Sato H."/>
            <person name="Schaeffer S.W."/>
            <person name="Schatz M.C."/>
            <person name="Schlenke T."/>
            <person name="Schwartz R."/>
            <person name="Segarra C."/>
            <person name="Singh R.S."/>
            <person name="Sirot L."/>
            <person name="Sirota M."/>
            <person name="Sisneros N.B."/>
            <person name="Smith C.D."/>
            <person name="Smith T.F."/>
            <person name="Spieth J."/>
            <person name="Stage D.E."/>
            <person name="Stark A."/>
            <person name="Stephan W."/>
            <person name="Strausberg R.L."/>
            <person name="Strempel S."/>
            <person name="Sturgill D."/>
            <person name="Sutton G."/>
            <person name="Sutton G.G."/>
            <person name="Tao W."/>
            <person name="Teichmann S."/>
            <person name="Tobari Y.N."/>
            <person name="Tomimura Y."/>
            <person name="Tsolas J.M."/>
            <person name="Valente V.L."/>
            <person name="Venter E."/>
            <person name="Venter J.C."/>
            <person name="Vicario S."/>
            <person name="Vieira F.G."/>
            <person name="Vilella A.J."/>
            <person name="Villasante A."/>
            <person name="Walenz B."/>
            <person name="Wang J."/>
            <person name="Wasserman M."/>
            <person name="Watts T."/>
            <person name="Wilson D."/>
            <person name="Wilson R.K."/>
            <person name="Wing R.A."/>
            <person name="Wolfner M.F."/>
            <person name="Wong A."/>
            <person name="Wong G.K."/>
            <person name="Wu C.I."/>
            <person name="Wu G."/>
            <person name="Yamamoto D."/>
            <person name="Yang H.P."/>
            <person name="Yang S.P."/>
            <person name="Yorke J.A."/>
            <person name="Yoshida K."/>
            <person name="Zdobnov E."/>
            <person name="Zhang P."/>
            <person name="Zhang Y."/>
            <person name="Zimin A.V."/>
            <person name="Baldwin J."/>
            <person name="Abdouelleil A."/>
            <person name="Abdulkadir J."/>
            <person name="Abebe A."/>
            <person name="Abera B."/>
            <person name="Abreu J."/>
            <person name="Acer S.C."/>
            <person name="Aftuck L."/>
            <person name="Alexander A."/>
            <person name="An P."/>
            <person name="Anderson E."/>
            <person name="Anderson S."/>
            <person name="Arachi H."/>
            <person name="Azer M."/>
            <person name="Bachantsang P."/>
            <person name="Barry A."/>
            <person name="Bayul T."/>
            <person name="Berlin A."/>
            <person name="Bessette D."/>
            <person name="Bloom T."/>
            <person name="Blye J."/>
            <person name="Boguslavskiy L."/>
            <person name="Bonnet C."/>
            <person name="Boukhgalter B."/>
            <person name="Bourzgui I."/>
            <person name="Brown A."/>
            <person name="Cahill P."/>
            <person name="Channer S."/>
            <person name="Cheshatsang Y."/>
            <person name="Chuda L."/>
            <person name="Citroen M."/>
            <person name="Collymore A."/>
            <person name="Cooke P."/>
            <person name="Costello M."/>
            <person name="D'Aco K."/>
            <person name="Daza R."/>
            <person name="De Haan G."/>
            <person name="DeGray S."/>
            <person name="DeMaso C."/>
            <person name="Dhargay N."/>
            <person name="Dooley K."/>
            <person name="Dooley E."/>
            <person name="Doricent M."/>
            <person name="Dorje P."/>
            <person name="Dorjee K."/>
            <person name="Dupes A."/>
            <person name="Elong R."/>
            <person name="Falk J."/>
            <person name="Farina A."/>
            <person name="Faro S."/>
            <person name="Ferguson D."/>
            <person name="Fisher S."/>
            <person name="Foley C.D."/>
            <person name="Franke A."/>
            <person name="Friedrich D."/>
            <person name="Gadbois L."/>
            <person name="Gearin G."/>
            <person name="Gearin C.R."/>
            <person name="Giannoukos G."/>
            <person name="Goode T."/>
            <person name="Graham J."/>
            <person name="Grandbois E."/>
            <person name="Grewal S."/>
            <person name="Gyaltsen K."/>
            <person name="Hafez N."/>
            <person name="Hagos B."/>
            <person name="Hall J."/>
            <person name="Henson C."/>
            <person name="Hollinger A."/>
            <person name="Honan T."/>
            <person name="Huard M.D."/>
            <person name="Hughes L."/>
            <person name="Hurhula B."/>
            <person name="Husby M.E."/>
            <person name="Kamat A."/>
            <person name="Kanga B."/>
            <person name="Kashin S."/>
            <person name="Khazanovich D."/>
            <person name="Kisner P."/>
            <person name="Lance K."/>
            <person name="Lara M."/>
            <person name="Lee W."/>
            <person name="Lennon N."/>
            <person name="Letendre F."/>
            <person name="LeVine R."/>
            <person name="Lipovsky A."/>
            <person name="Liu X."/>
            <person name="Liu J."/>
            <person name="Liu S."/>
            <person name="Lokyitsang T."/>
            <person name="Lokyitsang Y."/>
            <person name="Lubonja R."/>
            <person name="Lui A."/>
            <person name="MacDonald P."/>
            <person name="Magnisalis V."/>
            <person name="Maru K."/>
            <person name="Matthews C."/>
            <person name="McCusker W."/>
            <person name="McDonough S."/>
            <person name="Mehta T."/>
            <person name="Meldrim J."/>
            <person name="Meneus L."/>
            <person name="Mihai O."/>
            <person name="Mihalev A."/>
            <person name="Mihova T."/>
            <person name="Mittelman R."/>
            <person name="Mlenga V."/>
            <person name="Montmayeur A."/>
            <person name="Mulrain L."/>
            <person name="Navidi A."/>
            <person name="Naylor J."/>
            <person name="Negash T."/>
            <person name="Nguyen T."/>
            <person name="Nguyen N."/>
            <person name="Nicol R."/>
            <person name="Norbu C."/>
            <person name="Norbu N."/>
            <person name="Novod N."/>
            <person name="O'Neill B."/>
            <person name="Osman S."/>
            <person name="Markiewicz E."/>
            <person name="Oyono O.L."/>
            <person name="Patti C."/>
            <person name="Phunkhang P."/>
            <person name="Pierre F."/>
            <person name="Priest M."/>
            <person name="Raghuraman S."/>
            <person name="Rege F."/>
            <person name="Reyes R."/>
            <person name="Rise C."/>
            <person name="Rogov P."/>
            <person name="Ross K."/>
            <person name="Ryan E."/>
            <person name="Settipalli S."/>
            <person name="Shea T."/>
            <person name="Sherpa N."/>
            <person name="Shi L."/>
            <person name="Shih D."/>
            <person name="Sparrow T."/>
            <person name="Spaulding J."/>
            <person name="Stalker J."/>
            <person name="Stange-Thomann N."/>
            <person name="Stavropoulos S."/>
            <person name="Stone C."/>
            <person name="Strader C."/>
            <person name="Tesfaye S."/>
            <person name="Thomson T."/>
            <person name="Thoulutsang Y."/>
            <person name="Thoulutsang D."/>
            <person name="Topham K."/>
            <person name="Topping I."/>
            <person name="Tsamla T."/>
            <person name="Vassiliev H."/>
            <person name="Vo A."/>
            <person name="Wangchuk T."/>
            <person name="Wangdi T."/>
            <person name="Weiand M."/>
            <person name="Wilkinson J."/>
            <person name="Wilson A."/>
            <person name="Yadav S."/>
            <person name="Young G."/>
            <person name="Yu Q."/>
            <person name="Zembek L."/>
            <person name="Zhong D."/>
            <person name="Zimmer A."/>
            <person name="Zwirko Z."/>
            <person name="Jaffe D.B."/>
            <person name="Alvarez P."/>
            <person name="Brockman W."/>
            <person name="Butler J."/>
            <person name="Chin C."/>
            <person name="Gnerre S."/>
            <person name="Grabherr M."/>
            <person name="Kleber M."/>
            <person name="Mauceli E."/>
            <person name="MacCallum I."/>
        </authorList>
    </citation>
    <scope>NUCLEOTIDE SEQUENCE [LARGE SCALE GENOMIC DNA]</scope>
    <source>
        <strain evidence="16">white501</strain>
    </source>
</reference>
<evidence type="ECO:0000256" key="7">
    <source>
        <dbReference type="ARBA" id="ARBA00022824"/>
    </source>
</evidence>
<dbReference type="Proteomes" id="UP000000304">
    <property type="component" value="Chromosome 2L"/>
</dbReference>
<dbReference type="SMR" id="B4Q4Z1"/>
<dbReference type="GO" id="GO:0005506">
    <property type="term" value="F:iron ion binding"/>
    <property type="evidence" value="ECO:0007669"/>
    <property type="project" value="InterPro"/>
</dbReference>
<keyword evidence="8" id="KW-0847">Vitamin C</keyword>
<evidence type="ECO:0000256" key="13">
    <source>
        <dbReference type="SAM" id="SignalP"/>
    </source>
</evidence>
<dbReference type="InterPro" id="IPR045054">
    <property type="entry name" value="P4HA-like"/>
</dbReference>
<gene>
    <name evidence="15" type="primary">Dsim\GD23422</name>
    <name evidence="15" type="ORF">Dsim_GD23422</name>
</gene>
<feature type="signal peptide" evidence="13">
    <location>
        <begin position="1"/>
        <end position="15"/>
    </location>
</feature>
<evidence type="ECO:0000256" key="2">
    <source>
        <dbReference type="ARBA" id="ARBA00002035"/>
    </source>
</evidence>
<comment type="function">
    <text evidence="2">Catalyzes the post-translational formation of 4-hydroxyproline in -Xaa-Pro-Gly- sequences in collagens and other proteins.</text>
</comment>
<keyword evidence="11" id="KW-0408">Iron</keyword>
<evidence type="ECO:0000256" key="6">
    <source>
        <dbReference type="ARBA" id="ARBA00022723"/>
    </source>
</evidence>
<feature type="chain" id="PRO_5012926279" description="procollagen-proline 4-dioxygenase" evidence="13">
    <location>
        <begin position="16"/>
        <end position="513"/>
    </location>
</feature>
<dbReference type="Gene3D" id="2.60.120.620">
    <property type="entry name" value="q2cbj1_9rhob like domain"/>
    <property type="match status" value="1"/>
</dbReference>
<evidence type="ECO:0000256" key="9">
    <source>
        <dbReference type="ARBA" id="ARBA00022964"/>
    </source>
</evidence>
<dbReference type="InterPro" id="IPR044862">
    <property type="entry name" value="Pro_4_hyd_alph_FE2OG_OXY"/>
</dbReference>
<dbReference type="PANTHER" id="PTHR10869:SF244">
    <property type="entry name" value="PROLYL 4-HYDROXYLASE SUBUNIT ALPHA-2"/>
    <property type="match status" value="1"/>
</dbReference>
<dbReference type="InterPro" id="IPR013547">
    <property type="entry name" value="P4H_N"/>
</dbReference>
<protein>
    <recommendedName>
        <fullName evidence="5">procollagen-proline 4-dioxygenase</fullName>
        <ecNumber evidence="5">1.14.11.2</ecNumber>
    </recommendedName>
</protein>
<dbReference type="OMA" id="RHAVCPM"/>
<keyword evidence="16" id="KW-1185">Reference proteome</keyword>
<comment type="cofactor">
    <cofactor evidence="1">
        <name>L-ascorbate</name>
        <dbReference type="ChEBI" id="CHEBI:38290"/>
    </cofactor>
</comment>
<dbReference type="InterPro" id="IPR006620">
    <property type="entry name" value="Pro_4_hyd_alph"/>
</dbReference>
<evidence type="ECO:0000256" key="8">
    <source>
        <dbReference type="ARBA" id="ARBA00022896"/>
    </source>
</evidence>
<dbReference type="PANTHER" id="PTHR10869">
    <property type="entry name" value="PROLYL 4-HYDROXYLASE ALPHA SUBUNIT"/>
    <property type="match status" value="1"/>
</dbReference>
<comment type="subcellular location">
    <subcellularLocation>
        <location evidence="3">Endoplasmic reticulum lumen</location>
    </subcellularLocation>
</comment>
<dbReference type="GO" id="GO:0005788">
    <property type="term" value="C:endoplasmic reticulum lumen"/>
    <property type="evidence" value="ECO:0007669"/>
    <property type="project" value="UniProtKB-SubCell"/>
</dbReference>
<dbReference type="GO" id="GO:0031418">
    <property type="term" value="F:L-ascorbic acid binding"/>
    <property type="evidence" value="ECO:0007669"/>
    <property type="project" value="UniProtKB-KW"/>
</dbReference>
<dbReference type="InterPro" id="IPR011990">
    <property type="entry name" value="TPR-like_helical_dom_sf"/>
</dbReference>
<dbReference type="HOGENOM" id="CLU_024155_2_0_1"/>
<dbReference type="InterPro" id="IPR005123">
    <property type="entry name" value="Oxoglu/Fe-dep_dioxygenase_dom"/>
</dbReference>
<dbReference type="GO" id="GO:0004656">
    <property type="term" value="F:procollagen-proline 4-dioxygenase activity"/>
    <property type="evidence" value="ECO:0007669"/>
    <property type="project" value="UniProtKB-EC"/>
</dbReference>
<name>B4Q4Z1_DROSI</name>
<evidence type="ECO:0000256" key="10">
    <source>
        <dbReference type="ARBA" id="ARBA00023002"/>
    </source>
</evidence>
<dbReference type="STRING" id="7240.B4Q4Z1"/>
<evidence type="ECO:0000256" key="4">
    <source>
        <dbReference type="ARBA" id="ARBA00006511"/>
    </source>
</evidence>
<dbReference type="PROSITE" id="PS51471">
    <property type="entry name" value="FE2OG_OXY"/>
    <property type="match status" value="1"/>
</dbReference>
<evidence type="ECO:0000259" key="14">
    <source>
        <dbReference type="PROSITE" id="PS51471"/>
    </source>
</evidence>
<keyword evidence="9" id="KW-0223">Dioxygenase</keyword>
<evidence type="ECO:0000256" key="11">
    <source>
        <dbReference type="ARBA" id="ARBA00023004"/>
    </source>
</evidence>
<evidence type="ECO:0000313" key="16">
    <source>
        <dbReference type="Proteomes" id="UP000000304"/>
    </source>
</evidence>
<evidence type="ECO:0000313" key="15">
    <source>
        <dbReference type="EMBL" id="EDX03983.1"/>
    </source>
</evidence>
<dbReference type="PhylomeDB" id="B4Q4Z1"/>
<accession>B4Q4Z1</accession>
<keyword evidence="12" id="KW-0325">Glycoprotein</keyword>
<sequence length="513" mass="59234">MLNWIILFLFTVCKAKKAENDVVQEVIYSNSIRALSELREIENSYMEHLNNYVSLLQQKIKTLRIFINSLNQDYLDHKVDRYKYVSDPRSSFGLVRRAHQDWPKLIAYLRDQENMKVDIEEMNKLINRTPNANDMEEALMGMDRIEHFYDLKSSDMAQGHVAGQQLGSRMSASDCLALADYLYKRSEFKRAAEWYRLALSVLPKPKNNVAFKFYAPKREELEKMFVISRLQEGKFKKSIILVFIYNCLPSGSLDNLSDYLKELSQNPNNSLVHLRPRKPPTLIEQGCQGKFPPGPQLVCRYNSTTTPFMRIAPLKEEEISRDPLIWLYHNVIYDSEIAQLTNLTREEMILGTTTNYTTPDRVDRLFHIKVTDDDGGKLDKTLVNRMADISGLDVGNTTTLARINYGLGGYFQEHSDYMDIKLHPELTEEGDRLMTFLFYMTDIPVGGATIFPGAQLAIQPKKGSALFWYNLHNNGDPNPLTRHAVCPTIVGSRWVLVKSMLNYEQMFKKPCYK</sequence>
<evidence type="ECO:0000256" key="1">
    <source>
        <dbReference type="ARBA" id="ARBA00001961"/>
    </source>
</evidence>
<evidence type="ECO:0000256" key="5">
    <source>
        <dbReference type="ARBA" id="ARBA00012269"/>
    </source>
</evidence>
<keyword evidence="6" id="KW-0479">Metal-binding</keyword>
<dbReference type="AlphaFoldDB" id="B4Q4Z1"/>